<evidence type="ECO:0000313" key="9">
    <source>
        <dbReference type="Proteomes" id="UP001249851"/>
    </source>
</evidence>
<dbReference type="InterPro" id="IPR015255">
    <property type="entry name" value="Vitellinogen_open_b-sht"/>
</dbReference>
<dbReference type="GO" id="GO:0045735">
    <property type="term" value="F:nutrient reservoir activity"/>
    <property type="evidence" value="ECO:0007669"/>
    <property type="project" value="UniProtKB-KW"/>
</dbReference>
<dbReference type="SUPFAM" id="SSF48431">
    <property type="entry name" value="Lipovitellin-phosvitin complex, superhelical domain"/>
    <property type="match status" value="1"/>
</dbReference>
<dbReference type="InterPro" id="IPR001747">
    <property type="entry name" value="Vitellogenin_N"/>
</dbReference>
<proteinExistence type="predicted"/>
<dbReference type="PANTHER" id="PTHR23345:SF15">
    <property type="entry name" value="VITELLOGENIN 1-RELATED"/>
    <property type="match status" value="1"/>
</dbReference>
<dbReference type="SUPFAM" id="SSF56968">
    <property type="entry name" value="Lipovitellin-phosvitin complex, beta-sheet shell regions"/>
    <property type="match status" value="2"/>
</dbReference>
<dbReference type="Gene3D" id="2.20.50.20">
    <property type="entry name" value="Lipovitellin. Chain A, domain 3"/>
    <property type="match status" value="1"/>
</dbReference>
<organism evidence="8 9">
    <name type="scientific">Acropora cervicornis</name>
    <name type="common">Staghorn coral</name>
    <dbReference type="NCBI Taxonomy" id="6130"/>
    <lineage>
        <taxon>Eukaryota</taxon>
        <taxon>Metazoa</taxon>
        <taxon>Cnidaria</taxon>
        <taxon>Anthozoa</taxon>
        <taxon>Hexacorallia</taxon>
        <taxon>Scleractinia</taxon>
        <taxon>Astrocoeniina</taxon>
        <taxon>Acroporidae</taxon>
        <taxon>Acropora</taxon>
    </lineage>
</organism>
<keyword evidence="9" id="KW-1185">Reference proteome</keyword>
<dbReference type="Gene3D" id="1.25.10.20">
    <property type="entry name" value="Vitellinogen, superhelical"/>
    <property type="match status" value="1"/>
</dbReference>
<evidence type="ECO:0000256" key="2">
    <source>
        <dbReference type="ARBA" id="ARBA00022761"/>
    </source>
</evidence>
<evidence type="ECO:0000259" key="7">
    <source>
        <dbReference type="PROSITE" id="PS51211"/>
    </source>
</evidence>
<evidence type="ECO:0000313" key="8">
    <source>
        <dbReference type="EMBL" id="KAK2567954.1"/>
    </source>
</evidence>
<evidence type="ECO:0000256" key="1">
    <source>
        <dbReference type="ARBA" id="ARBA00022729"/>
    </source>
</evidence>
<protein>
    <submittedName>
        <fullName evidence="8">Apolipophorin</fullName>
    </submittedName>
</protein>
<keyword evidence="4" id="KW-0325">Glycoprotein</keyword>
<keyword evidence="3" id="KW-1015">Disulfide bond</keyword>
<evidence type="ECO:0000256" key="4">
    <source>
        <dbReference type="ARBA" id="ARBA00023180"/>
    </source>
</evidence>
<comment type="caution">
    <text evidence="8">The sequence shown here is derived from an EMBL/GenBank/DDBJ whole genome shotgun (WGS) entry which is preliminary data.</text>
</comment>
<feature type="domain" description="Vitellogenin" evidence="7">
    <location>
        <begin position="33"/>
        <end position="679"/>
    </location>
</feature>
<dbReference type="InterPro" id="IPR015817">
    <property type="entry name" value="Vitellinogen_open_b-sht_sub1"/>
</dbReference>
<dbReference type="Pfam" id="PF01347">
    <property type="entry name" value="Vitellogenin_N"/>
    <property type="match status" value="1"/>
</dbReference>
<gene>
    <name evidence="8" type="ORF">P5673_007853</name>
</gene>
<comment type="caution">
    <text evidence="5">Lacks conserved residue(s) required for the propagation of feature annotation.</text>
</comment>
<dbReference type="PROSITE" id="PS51211">
    <property type="entry name" value="VITELLOGENIN"/>
    <property type="match status" value="1"/>
</dbReference>
<dbReference type="InterPro" id="IPR015819">
    <property type="entry name" value="Lipid_transp_b-sht_shell"/>
</dbReference>
<dbReference type="Proteomes" id="UP001249851">
    <property type="component" value="Unassembled WGS sequence"/>
</dbReference>
<dbReference type="Gene3D" id="2.30.230.10">
    <property type="entry name" value="Lipovitellin, beta-sheet shell regions, chain A"/>
    <property type="match status" value="1"/>
</dbReference>
<accession>A0AAD9QV40</accession>
<feature type="chain" id="PRO_5041972750" evidence="6">
    <location>
        <begin position="16"/>
        <end position="983"/>
    </location>
</feature>
<dbReference type="EMBL" id="JARQWQ010000013">
    <property type="protein sequence ID" value="KAK2567954.1"/>
    <property type="molecule type" value="Genomic_DNA"/>
</dbReference>
<dbReference type="InterPro" id="IPR011030">
    <property type="entry name" value="Lipovitellin_superhlx_dom"/>
</dbReference>
<dbReference type="SMART" id="SM00638">
    <property type="entry name" value="LPD_N"/>
    <property type="match status" value="1"/>
</dbReference>
<dbReference type="InterPro" id="IPR015816">
    <property type="entry name" value="Vitellinogen_b-sht_N"/>
</dbReference>
<dbReference type="Pfam" id="PF09172">
    <property type="entry name" value="Vit_open_b-sht"/>
    <property type="match status" value="1"/>
</dbReference>
<evidence type="ECO:0000256" key="3">
    <source>
        <dbReference type="ARBA" id="ARBA00023157"/>
    </source>
</evidence>
<dbReference type="Gene3D" id="2.20.80.10">
    <property type="entry name" value="Lipovitellin-phosvitin complex, chain A, domain 4"/>
    <property type="match status" value="1"/>
</dbReference>
<evidence type="ECO:0000256" key="5">
    <source>
        <dbReference type="PROSITE-ProRule" id="PRU00557"/>
    </source>
</evidence>
<keyword evidence="1 6" id="KW-0732">Signal</keyword>
<dbReference type="GO" id="GO:0005319">
    <property type="term" value="F:lipid transporter activity"/>
    <property type="evidence" value="ECO:0007669"/>
    <property type="project" value="InterPro"/>
</dbReference>
<evidence type="ECO:0000256" key="6">
    <source>
        <dbReference type="SAM" id="SignalP"/>
    </source>
</evidence>
<dbReference type="AlphaFoldDB" id="A0AAD9QV40"/>
<dbReference type="InterPro" id="IPR050733">
    <property type="entry name" value="Vitellogenin/Apolipophorin"/>
</dbReference>
<dbReference type="PANTHER" id="PTHR23345">
    <property type="entry name" value="VITELLOGENIN-RELATED"/>
    <property type="match status" value="1"/>
</dbReference>
<reference evidence="8" key="2">
    <citation type="journal article" date="2023" name="Science">
        <title>Genomic signatures of disease resistance in endangered staghorn corals.</title>
        <authorList>
            <person name="Vollmer S.V."/>
            <person name="Selwyn J.D."/>
            <person name="Despard B.A."/>
            <person name="Roesel C.L."/>
        </authorList>
    </citation>
    <scope>NUCLEOTIDE SEQUENCE</scope>
    <source>
        <strain evidence="8">K2</strain>
    </source>
</reference>
<dbReference type="SMART" id="SM01169">
    <property type="entry name" value="DUF1943"/>
    <property type="match status" value="1"/>
</dbReference>
<keyword evidence="2" id="KW-0758">Storage protein</keyword>
<sequence length="983" mass="111209">MRLFLACLFVGGVLCVPFRKNFEEICEPGKTRFLPNVRYTYRYVATSVTGVAGISKETKGHRIEAKCYVEGLGDCKSVLKLSDVKVLEILPGNDKIFKASPNQESFKKALEENNLIFTEIKGRFEAVYLPLREPAYVANIRRGILSALQLQFTEEEHTFVTEVDVSGNCTAEYRLVGFKGTETEITKAKNLSQCSSRSLINTRLNPVMYDVNSDLQGPLKSQSLCRYFVDTHIKTVECSETHLLRPFSYESAGVTTDVRLNLTLESTQQTFFFDYEKGERRKSNLLYEYQDTSPLLKPPMVDFDFVSSLLDDLVVSLPLNETTPVTAIKFTDLVFALRKAKLTTLESLWQFKYACLPPTPSMDFLSREQCEKSQSYLVDAFAQCGSGACVEFISNAVLIPDHVQIKLKPEHVPRLWSAFNFVKEPTRDLIDFILSAFRRKDFTFPRSALLPIGSVIRKYCHQKPEFCTRDSSHEVMKIVDFLEKPLPRCHATPETVDEVIMTLKGLGNARTLRSDTRQLIQCALGANYLNVSVVALETIRRMPYCPDTWKSLKWSVFADYSKDPELRIQSYLALMKYPSEQFVNFTFGVLDNEINSQVGAFVFSHLKQMNESVEPTFGKKLSNMIRKALKDRKTPLREVSTSYKSRFAQESFFSENSNIGLSSESSVIYHPESLVPRSAGLNVSFDLWGGAFPVLETSTRFEGLEIIWEKLFGDKGFFPDNRIRSLMPTAEAQTNEAKMSLEKRSVDGLVDIEELQKKVNLRKMTPSGFLSLKLFGDELDLFTLRDLKWLQEDDIPLADIIDFIRRLSKGINETYTKSMVFMEETYVIPTCLGIPLNVSINGTSVGSVHVHGKADLLNMFWGKKRAVLKGTIKPSASILLSGKVVFDAIHFSCGVHVNSSIWTSTELKGNITYSEDQGLKTHLDIAEKPQEILNISTALFNNIDDAETSISGVKHRNTNNKAEPPVERFLWIACDWFVCNGSI</sequence>
<reference evidence="8" key="1">
    <citation type="journal article" date="2023" name="G3 (Bethesda)">
        <title>Whole genome assembly and annotation of the endangered Caribbean coral Acropora cervicornis.</title>
        <authorList>
            <person name="Selwyn J.D."/>
            <person name="Vollmer S.V."/>
        </authorList>
    </citation>
    <scope>NUCLEOTIDE SEQUENCE</scope>
    <source>
        <strain evidence="8">K2</strain>
    </source>
</reference>
<name>A0AAD9QV40_ACRCE</name>
<feature type="signal peptide" evidence="6">
    <location>
        <begin position="1"/>
        <end position="15"/>
    </location>
</feature>